<keyword evidence="3 6" id="KW-0285">Flavoprotein</keyword>
<dbReference type="Gene3D" id="6.10.250.1890">
    <property type="match status" value="1"/>
</dbReference>
<evidence type="ECO:0000313" key="10">
    <source>
        <dbReference type="Proteomes" id="UP000186002"/>
    </source>
</evidence>
<evidence type="ECO:0000256" key="5">
    <source>
        <dbReference type="ARBA" id="ARBA00023002"/>
    </source>
</evidence>
<accession>A0A1M7II44</accession>
<dbReference type="NCBIfam" id="NF009906">
    <property type="entry name" value="PRK13369.1"/>
    <property type="match status" value="1"/>
</dbReference>
<dbReference type="PANTHER" id="PTHR11985">
    <property type="entry name" value="GLYCEROL-3-PHOSPHATE DEHYDROGENASE"/>
    <property type="match status" value="1"/>
</dbReference>
<dbReference type="PROSITE" id="PS00978">
    <property type="entry name" value="FAD_G3PDH_2"/>
    <property type="match status" value="1"/>
</dbReference>
<evidence type="ECO:0000313" key="9">
    <source>
        <dbReference type="EMBL" id="SHM40390.1"/>
    </source>
</evidence>
<dbReference type="Gene3D" id="3.30.9.10">
    <property type="entry name" value="D-Amino Acid Oxidase, subunit A, domain 2"/>
    <property type="match status" value="1"/>
</dbReference>
<dbReference type="EC" id="1.1.5.3" evidence="6"/>
<protein>
    <recommendedName>
        <fullName evidence="6">Glycerol-3-phosphate dehydrogenase</fullName>
        <ecNumber evidence="6">1.1.5.3</ecNumber>
    </recommendedName>
</protein>
<feature type="domain" description="Alpha-glycerophosphate oxidase C-terminal" evidence="8">
    <location>
        <begin position="386"/>
        <end position="487"/>
    </location>
</feature>
<dbReference type="Pfam" id="PF01266">
    <property type="entry name" value="DAO"/>
    <property type="match status" value="1"/>
</dbReference>
<dbReference type="InterPro" id="IPR031656">
    <property type="entry name" value="DAO_C"/>
</dbReference>
<comment type="similarity">
    <text evidence="2 6">Belongs to the FAD-dependent glycerol-3-phosphate dehydrogenase family.</text>
</comment>
<dbReference type="NCBIfam" id="NF008899">
    <property type="entry name" value="PRK12266.1"/>
    <property type="match status" value="1"/>
</dbReference>
<dbReference type="Pfam" id="PF16901">
    <property type="entry name" value="DAO_C"/>
    <property type="match status" value="1"/>
</dbReference>
<reference evidence="9 10" key="1">
    <citation type="submission" date="2016-11" db="EMBL/GenBank/DDBJ databases">
        <authorList>
            <person name="Jaros S."/>
            <person name="Januszkiewicz K."/>
            <person name="Wedrychowicz H."/>
        </authorList>
    </citation>
    <scope>NUCLEOTIDE SEQUENCE [LARGE SCALE GENOMIC DNA]</scope>
    <source>
        <strain evidence="9 10">DSM 22153</strain>
    </source>
</reference>
<keyword evidence="10" id="KW-1185">Reference proteome</keyword>
<dbReference type="Gene3D" id="3.50.50.60">
    <property type="entry name" value="FAD/NAD(P)-binding domain"/>
    <property type="match status" value="1"/>
</dbReference>
<evidence type="ECO:0000259" key="7">
    <source>
        <dbReference type="Pfam" id="PF01266"/>
    </source>
</evidence>
<dbReference type="Gene3D" id="1.10.8.870">
    <property type="entry name" value="Alpha-glycerophosphate oxidase, cap domain"/>
    <property type="match status" value="1"/>
</dbReference>
<dbReference type="InterPro" id="IPR000447">
    <property type="entry name" value="G3P_DH_FAD-dep"/>
</dbReference>
<evidence type="ECO:0000256" key="3">
    <source>
        <dbReference type="ARBA" id="ARBA00022630"/>
    </source>
</evidence>
<gene>
    <name evidence="9" type="ORF">SAMN05444272_2540</name>
</gene>
<dbReference type="GO" id="GO:0046168">
    <property type="term" value="P:glycerol-3-phosphate catabolic process"/>
    <property type="evidence" value="ECO:0007669"/>
    <property type="project" value="TreeGrafter"/>
</dbReference>
<dbReference type="STRING" id="735517.SAMN05444272_2540"/>
<dbReference type="SUPFAM" id="SSF51905">
    <property type="entry name" value="FAD/NAD(P)-binding domain"/>
    <property type="match status" value="1"/>
</dbReference>
<dbReference type="AlphaFoldDB" id="A0A1M7II44"/>
<dbReference type="InterPro" id="IPR006076">
    <property type="entry name" value="FAD-dep_OxRdtase"/>
</dbReference>
<evidence type="ECO:0000256" key="6">
    <source>
        <dbReference type="RuleBase" id="RU361217"/>
    </source>
</evidence>
<dbReference type="EMBL" id="FRBW01000002">
    <property type="protein sequence ID" value="SHM40390.1"/>
    <property type="molecule type" value="Genomic_DNA"/>
</dbReference>
<evidence type="ECO:0000256" key="1">
    <source>
        <dbReference type="ARBA" id="ARBA00001974"/>
    </source>
</evidence>
<evidence type="ECO:0000256" key="4">
    <source>
        <dbReference type="ARBA" id="ARBA00022827"/>
    </source>
</evidence>
<dbReference type="InterPro" id="IPR038299">
    <property type="entry name" value="DAO_C_sf"/>
</dbReference>
<comment type="cofactor">
    <cofactor evidence="1 6">
        <name>FAD</name>
        <dbReference type="ChEBI" id="CHEBI:57692"/>
    </cofactor>
</comment>
<dbReference type="PROSITE" id="PS00977">
    <property type="entry name" value="FAD_G3PDH_1"/>
    <property type="match status" value="1"/>
</dbReference>
<dbReference type="Proteomes" id="UP000186002">
    <property type="component" value="Unassembled WGS sequence"/>
</dbReference>
<proteinExistence type="inferred from homology"/>
<sequence>MKPEFDLIVIGGGINGTGIARDAVGRGASVLLAEMGDLAGATSSASTKLIHGGLRYLEYYEFNLVRKALKEREVLWRAAPHIAWPLRFILPHHKDLRPAWLLRLGLFLYDHLGGRKLLPATRTVRLDKPPFSSGLKSLFRRGFEYSDCWVDDARLVALNARDAADRGAEILTRTKCISARRENGHWSVTLEDVVTGVQRIVTASVLVNAAGPWVASMLSGVAGVNRSSNVRLVKGSHIVVPRLFEHDRCFIFQNGDGRIIFAIPYETDFTLIGTTDVDHQSDPGQVTISKDEIDYLCRSVSEYLEKPVKPEDIVHTYSGVRPLYDDGAKDAKAATRDYVLELDGGEDGTPALLSVFGGKITTYRKLAEHVLEKLEGFLPFKSGVWTAAASLPGGNFPVLSFDQEVQRLQETHPILSPAHATRLVRAYGTDARMILDGISSPADLGRHFGHDLYEVEVLWLIEREWARTADDILWRRSKLGLRISKEEAAILDGFLKDHLAARTAASA</sequence>
<dbReference type="InterPro" id="IPR036188">
    <property type="entry name" value="FAD/NAD-bd_sf"/>
</dbReference>
<dbReference type="PANTHER" id="PTHR11985:SF15">
    <property type="entry name" value="GLYCEROL-3-PHOSPHATE DEHYDROGENASE, MITOCHONDRIAL"/>
    <property type="match status" value="1"/>
</dbReference>
<feature type="domain" description="FAD dependent oxidoreductase" evidence="7">
    <location>
        <begin position="6"/>
        <end position="363"/>
    </location>
</feature>
<dbReference type="GO" id="GO:0009331">
    <property type="term" value="C:glycerol-3-phosphate dehydrogenase (FAD) complex"/>
    <property type="evidence" value="ECO:0007669"/>
    <property type="project" value="UniProtKB-UniRule"/>
</dbReference>
<dbReference type="OrthoDB" id="9766796at2"/>
<dbReference type="GO" id="GO:0004368">
    <property type="term" value="F:glycerol-3-phosphate dehydrogenase (quinone) activity"/>
    <property type="evidence" value="ECO:0007669"/>
    <property type="project" value="UniProtKB-EC"/>
</dbReference>
<evidence type="ECO:0000259" key="8">
    <source>
        <dbReference type="Pfam" id="PF16901"/>
    </source>
</evidence>
<evidence type="ECO:0000256" key="2">
    <source>
        <dbReference type="ARBA" id="ARBA00007330"/>
    </source>
</evidence>
<dbReference type="PRINTS" id="PR01001">
    <property type="entry name" value="FADG3PDH"/>
</dbReference>
<comment type="catalytic activity">
    <reaction evidence="6">
        <text>a quinone + sn-glycerol 3-phosphate = dihydroxyacetone phosphate + a quinol</text>
        <dbReference type="Rhea" id="RHEA:18977"/>
        <dbReference type="ChEBI" id="CHEBI:24646"/>
        <dbReference type="ChEBI" id="CHEBI:57597"/>
        <dbReference type="ChEBI" id="CHEBI:57642"/>
        <dbReference type="ChEBI" id="CHEBI:132124"/>
        <dbReference type="EC" id="1.1.5.3"/>
    </reaction>
</comment>
<organism evidence="9 10">
    <name type="scientific">Roseibium suaedae</name>
    <dbReference type="NCBI Taxonomy" id="735517"/>
    <lineage>
        <taxon>Bacteria</taxon>
        <taxon>Pseudomonadati</taxon>
        <taxon>Pseudomonadota</taxon>
        <taxon>Alphaproteobacteria</taxon>
        <taxon>Hyphomicrobiales</taxon>
        <taxon>Stappiaceae</taxon>
        <taxon>Roseibium</taxon>
    </lineage>
</organism>
<dbReference type="RefSeq" id="WP_073013538.1">
    <property type="nucleotide sequence ID" value="NZ_FRBW01000002.1"/>
</dbReference>
<dbReference type="SUPFAM" id="SSF54373">
    <property type="entry name" value="FAD-linked reductases, C-terminal domain"/>
    <property type="match status" value="1"/>
</dbReference>
<keyword evidence="5 6" id="KW-0560">Oxidoreductase</keyword>
<keyword evidence="4" id="KW-0274">FAD</keyword>
<name>A0A1M7II44_9HYPH</name>